<organism evidence="3 4">
    <name type="scientific">Ceratodon purpureus</name>
    <name type="common">Fire moss</name>
    <name type="synonym">Dicranum purpureum</name>
    <dbReference type="NCBI Taxonomy" id="3225"/>
    <lineage>
        <taxon>Eukaryota</taxon>
        <taxon>Viridiplantae</taxon>
        <taxon>Streptophyta</taxon>
        <taxon>Embryophyta</taxon>
        <taxon>Bryophyta</taxon>
        <taxon>Bryophytina</taxon>
        <taxon>Bryopsida</taxon>
        <taxon>Dicranidae</taxon>
        <taxon>Pseudoditrichales</taxon>
        <taxon>Ditrichaceae</taxon>
        <taxon>Ceratodon</taxon>
    </lineage>
</organism>
<dbReference type="Pfam" id="PF24906">
    <property type="entry name" value="Zf_WRKY19"/>
    <property type="match status" value="6"/>
</dbReference>
<dbReference type="AlphaFoldDB" id="A0A8T0IJB7"/>
<feature type="compositionally biased region" description="Low complexity" evidence="1">
    <location>
        <begin position="678"/>
        <end position="695"/>
    </location>
</feature>
<name>A0A8T0IJB7_CERPU</name>
<feature type="region of interest" description="Disordered" evidence="1">
    <location>
        <begin position="849"/>
        <end position="871"/>
    </location>
</feature>
<feature type="domain" description="WRKY19-like zinc finger" evidence="2">
    <location>
        <begin position="466"/>
        <end position="490"/>
    </location>
</feature>
<feature type="region of interest" description="Disordered" evidence="1">
    <location>
        <begin position="923"/>
        <end position="944"/>
    </location>
</feature>
<protein>
    <recommendedName>
        <fullName evidence="2">WRKY19-like zinc finger domain-containing protein</fullName>
    </recommendedName>
</protein>
<dbReference type="Proteomes" id="UP000822688">
    <property type="component" value="Chromosome 3"/>
</dbReference>
<proteinExistence type="predicted"/>
<dbReference type="PANTHER" id="PTHR31827:SF1">
    <property type="entry name" value="EMB|CAB89363.1"/>
    <property type="match status" value="1"/>
</dbReference>
<feature type="compositionally biased region" description="Polar residues" evidence="1">
    <location>
        <begin position="927"/>
        <end position="939"/>
    </location>
</feature>
<feature type="domain" description="WRKY19-like zinc finger" evidence="2">
    <location>
        <begin position="441"/>
        <end position="465"/>
    </location>
</feature>
<feature type="region of interest" description="Disordered" evidence="1">
    <location>
        <begin position="765"/>
        <end position="835"/>
    </location>
</feature>
<evidence type="ECO:0000256" key="1">
    <source>
        <dbReference type="SAM" id="MobiDB-lite"/>
    </source>
</evidence>
<feature type="domain" description="WRKY19-like zinc finger" evidence="2">
    <location>
        <begin position="391"/>
        <end position="415"/>
    </location>
</feature>
<feature type="domain" description="WRKY19-like zinc finger" evidence="2">
    <location>
        <begin position="544"/>
        <end position="568"/>
    </location>
</feature>
<dbReference type="InterPro" id="IPR056866">
    <property type="entry name" value="Znf_WRKY19"/>
</dbReference>
<feature type="domain" description="WRKY19-like zinc finger" evidence="2">
    <location>
        <begin position="416"/>
        <end position="440"/>
    </location>
</feature>
<feature type="region of interest" description="Disordered" evidence="1">
    <location>
        <begin position="675"/>
        <end position="699"/>
    </location>
</feature>
<evidence type="ECO:0000313" key="4">
    <source>
        <dbReference type="Proteomes" id="UP000822688"/>
    </source>
</evidence>
<feature type="region of interest" description="Disordered" evidence="1">
    <location>
        <begin position="60"/>
        <end position="96"/>
    </location>
</feature>
<dbReference type="PANTHER" id="PTHR31827">
    <property type="entry name" value="EMB|CAB89363.1"/>
    <property type="match status" value="1"/>
</dbReference>
<feature type="compositionally biased region" description="Polar residues" evidence="1">
    <location>
        <begin position="63"/>
        <end position="74"/>
    </location>
</feature>
<feature type="compositionally biased region" description="Polar residues" evidence="1">
    <location>
        <begin position="817"/>
        <end position="830"/>
    </location>
</feature>
<gene>
    <name evidence="3" type="ORF">KC19_3G097900</name>
</gene>
<feature type="domain" description="WRKY19-like zinc finger" evidence="2">
    <location>
        <begin position="569"/>
        <end position="593"/>
    </location>
</feature>
<keyword evidence="4" id="KW-1185">Reference proteome</keyword>
<evidence type="ECO:0000259" key="2">
    <source>
        <dbReference type="Pfam" id="PF24906"/>
    </source>
</evidence>
<dbReference type="EMBL" id="CM026423">
    <property type="protein sequence ID" value="KAG0582966.1"/>
    <property type="molecule type" value="Genomic_DNA"/>
</dbReference>
<comment type="caution">
    <text evidence="3">The sequence shown here is derived from an EMBL/GenBank/DDBJ whole genome shotgun (WGS) entry which is preliminary data.</text>
</comment>
<reference evidence="3" key="1">
    <citation type="submission" date="2020-06" db="EMBL/GenBank/DDBJ databases">
        <title>WGS assembly of Ceratodon purpureus strain R40.</title>
        <authorList>
            <person name="Carey S.B."/>
            <person name="Jenkins J."/>
            <person name="Shu S."/>
            <person name="Lovell J.T."/>
            <person name="Sreedasyam A."/>
            <person name="Maumus F."/>
            <person name="Tiley G.P."/>
            <person name="Fernandez-Pozo N."/>
            <person name="Barry K."/>
            <person name="Chen C."/>
            <person name="Wang M."/>
            <person name="Lipzen A."/>
            <person name="Daum C."/>
            <person name="Saski C.A."/>
            <person name="Payton A.C."/>
            <person name="Mcbreen J.C."/>
            <person name="Conrad R.E."/>
            <person name="Kollar L.M."/>
            <person name="Olsson S."/>
            <person name="Huttunen S."/>
            <person name="Landis J.B."/>
            <person name="Wickett N.J."/>
            <person name="Johnson M.G."/>
            <person name="Rensing S.A."/>
            <person name="Grimwood J."/>
            <person name="Schmutz J."/>
            <person name="Mcdaniel S.F."/>
        </authorList>
    </citation>
    <scope>NUCLEOTIDE SEQUENCE</scope>
    <source>
        <strain evidence="3">R40</strain>
    </source>
</reference>
<accession>A0A8T0IJB7</accession>
<feature type="compositionally biased region" description="Polar residues" evidence="1">
    <location>
        <begin position="1"/>
        <end position="10"/>
    </location>
</feature>
<feature type="region of interest" description="Disordered" evidence="1">
    <location>
        <begin position="1"/>
        <end position="22"/>
    </location>
</feature>
<sequence>MASSPMTTLSIGGVSPGNGNGVREHHSYETILRLKSWNQDLELISTDHLQSGNAPVEMAVSNGFRSGSHNSSNGLKRKRSELPGAHSTPLYDGGESRMGLGLGLGQVDDSSSMDEDSGVVLGLGQSDTRNYSGNMSGSANFCGSLGGDETVHSGNAMSEMLLARSQAMNRTEPGVLLRLNSMGDLQSGAPGMGGSGWPGDGQQYNGNAERRVGSHLGLAPSRTGYVDMTDSTNGRKFGSDGGLLLGLGQGAKAQSGNGAPFPVVDEGSSTARLTSGGYMPSLLMGSQIYPTVASDRQRSDFRGKERMDEGLVEHDLLFNLRASASGGTTSTSGASGSDRAPKVCKFRGCGKGPRGASGLCIAHGGGRRCQKHGCNKGAEGRTVYCKAHGGGRRCQNLGCTKSAEGKTDFCIGHGGGRRCSHQGCDKAARGRSGLCIRHGGGKRCQIEGCTKSAEGYSGLCISHGGGRRCQFAGCTKGAQGSTMFCKAHGGGKRCIIQDCNKGAEGSTPLCKGHGGGKRCAFDGGGICTKSVHGGTLFCVAHGGGKRCAVEGCGKSARGRTDFCVRHGGGKRCKVEGCGKSAQGSTDFCKAHGGGKRCQWGQEGSNFNDPMRDKNGEQVSQAPCDKFARGKTGLCAAHSALVSDRQVHGGSAVGSAVTPGLAPGLFRGLVTGAGQNRPSALATTSTGADTAATGGSRPVASVSVEMSRATESPVVSGSDAPSNTARPPLAIWAQRGSGLSKSSMSVTSQGFTASMDTTNVSIATDSPGGTVHGPYRGGLLSASPGGSQHGDRNGFTLPKAPGVGNLADSTAGLDLNPSRVSEPSPTPSSLPFHQPFIPPQVLVPLSMQKDMHGSNNKSKNGRPPRPQLSDADEGVYNAGMLSLPEGRVHGGGLMPSISESRVHGGRMMSVLPEGRVHGGGVMALLNKDPTSGSGSRNQFSFGMATPTHNLRYPGHGHHHSLPGTCAVGNGLLRPDLSLERSNSLGIDVGQFLATGVDLN</sequence>
<evidence type="ECO:0000313" key="3">
    <source>
        <dbReference type="EMBL" id="KAG0582966.1"/>
    </source>
</evidence>